<sequence length="49" mass="6014">MNFYDKLWLKINYNPLFLFTFQILVDIKCFSIKPSEELDIIFRTIVVKR</sequence>
<accession>A2Q4V9</accession>
<evidence type="ECO:0000313" key="1">
    <source>
        <dbReference type="EMBL" id="ABN08659.1"/>
    </source>
</evidence>
<proteinExistence type="predicted"/>
<reference evidence="1" key="1">
    <citation type="submission" date="2005-03" db="EMBL/GenBank/DDBJ databases">
        <authorList>
            <person name="Town C.D."/>
        </authorList>
    </citation>
    <scope>NUCLEOTIDE SEQUENCE</scope>
</reference>
<name>A2Q4V9_MEDTR</name>
<gene>
    <name evidence="1" type="ORF">MtrDRAFT_AC157891g40v2</name>
</gene>
<dbReference type="AlphaFoldDB" id="A2Q4V9"/>
<dbReference type="EMBL" id="AC157891">
    <property type="protein sequence ID" value="ABN08659.1"/>
    <property type="molecule type" value="Genomic_DNA"/>
</dbReference>
<protein>
    <submittedName>
        <fullName evidence="1">Uncharacterized protein</fullName>
    </submittedName>
</protein>
<organism evidence="1">
    <name type="scientific">Medicago truncatula</name>
    <name type="common">Barrel medic</name>
    <name type="synonym">Medicago tribuloides</name>
    <dbReference type="NCBI Taxonomy" id="3880"/>
    <lineage>
        <taxon>Eukaryota</taxon>
        <taxon>Viridiplantae</taxon>
        <taxon>Streptophyta</taxon>
        <taxon>Embryophyta</taxon>
        <taxon>Tracheophyta</taxon>
        <taxon>Spermatophyta</taxon>
        <taxon>Magnoliopsida</taxon>
        <taxon>eudicotyledons</taxon>
        <taxon>Gunneridae</taxon>
        <taxon>Pentapetalae</taxon>
        <taxon>rosids</taxon>
        <taxon>fabids</taxon>
        <taxon>Fabales</taxon>
        <taxon>Fabaceae</taxon>
        <taxon>Papilionoideae</taxon>
        <taxon>50 kb inversion clade</taxon>
        <taxon>NPAAA clade</taxon>
        <taxon>Hologalegina</taxon>
        <taxon>IRL clade</taxon>
        <taxon>Trifolieae</taxon>
        <taxon>Medicago</taxon>
    </lineage>
</organism>
<reference evidence="1" key="2">
    <citation type="submission" date="2007-03" db="EMBL/GenBank/DDBJ databases">
        <authorList>
            <consortium name="The International Medicago Genome Annotation Group"/>
        </authorList>
    </citation>
    <scope>NUCLEOTIDE SEQUENCE</scope>
</reference>